<dbReference type="PROSITE" id="PS51755">
    <property type="entry name" value="OMPR_PHOB"/>
    <property type="match status" value="1"/>
</dbReference>
<sequence>MRFEVLGPVRMFDGDRPVALAGALRRNLLAVLLARANDPVPVTTLTEALWGEPVAQGTSRLQVHVHRLRQELDDPGRLTYVPAGYALRVEPGELDSAVFAALLDDAAGEPDPGRAAGILRRALEMWRGRAYQEVDLPDVGAEAERLTEQRLLAVEELYAAELRAGRHEVVVGELLESVRHNPMRERLHGLRMLALHRSGRHAEALSAYQHAREVLNDELGLDPGPELRSLHDQIRAGEAVEVSGATQVPAQLPHCATDFVGRELALSELDQVLDAHPGTIPIAVIAGTAGVGKTSLALRWAHRVKRRFPDGQLHADLRGFGTDTPVEPGDVLAAWLRALGVDGKDVPLDPAERGARLRSLLDGKRVLLVLDNAVSADQVRPLLPGSAQCAVLVTSRDQLNGLVVGEGARRVELDRMSRDEARLLMKELLGDLVTDDTTAVDELIECCARLPLALRIAAERVRRHRHRGVRQTIAEFGCAQARLDLLDSGDPQASVRTIFAASYRNLPAAEAALFRLLGLHPGSEMDAYSLTALAGTGDVRAIRRGLAELARAHLVEEVAGKRVRLHDLLASYAAELSRLTETPAERREALQRLYDYYLQAATTATGFLAPGALPERKPAHVTPPMRDHEEAARWLDAKHETMMRIAEAVDGEFAHYAVDFATVLDTALDFGWHVDDAQRIHGRAREIAARSGDREGEGVALRGLGVAHFRRNEFGQARRFLERALELARGPSATATALLSLGEVCVFTGRTDTALEHLRRSARLYQEAGLQLLGLRPMICLGRLHRRWGRYQESLECLSEAARVAAAHRYQPAEADASYALAGLHRDLGRHADAAEHAERALVLARRTRFRFLEGLVLHRLGTIRRCLGEYPRALENHRATLVFARKMRSANLEAMALTAMAETHAAMGDDMEASRCHLHALGVANSGSSHYVRARAHAGLGDLHESAGRHESAVRHWETAVRIYEALDAPEAADLRRRLSSDITPSVPC</sequence>
<dbReference type="RefSeq" id="WP_324269118.1">
    <property type="nucleotide sequence ID" value="NZ_JAWLNX010000031.1"/>
</dbReference>
<dbReference type="InterPro" id="IPR002182">
    <property type="entry name" value="NB-ARC"/>
</dbReference>
<gene>
    <name evidence="7" type="ORF">R4I43_30240</name>
</gene>
<keyword evidence="8" id="KW-1185">Reference proteome</keyword>
<feature type="DNA-binding region" description="OmpR/PhoB-type" evidence="5">
    <location>
        <begin position="1"/>
        <end position="89"/>
    </location>
</feature>
<dbReference type="Gene3D" id="3.40.50.300">
    <property type="entry name" value="P-loop containing nucleotide triphosphate hydrolases"/>
    <property type="match status" value="1"/>
</dbReference>
<accession>A0ABU6AJE7</accession>
<dbReference type="InterPro" id="IPR001867">
    <property type="entry name" value="OmpR/PhoB-type_DNA-bd"/>
</dbReference>
<dbReference type="PRINTS" id="PR00364">
    <property type="entry name" value="DISEASERSIST"/>
</dbReference>
<evidence type="ECO:0000259" key="6">
    <source>
        <dbReference type="PROSITE" id="PS51755"/>
    </source>
</evidence>
<dbReference type="PANTHER" id="PTHR35807:SF1">
    <property type="entry name" value="TRANSCRIPTIONAL REGULATOR REDD"/>
    <property type="match status" value="1"/>
</dbReference>
<keyword evidence="4" id="KW-0804">Transcription</keyword>
<dbReference type="Proteomes" id="UP001327093">
    <property type="component" value="Unassembled WGS sequence"/>
</dbReference>
<dbReference type="InterPro" id="IPR005158">
    <property type="entry name" value="BTAD"/>
</dbReference>
<keyword evidence="3 5" id="KW-0238">DNA-binding</keyword>
<name>A0ABU6AJE7_9PSEU</name>
<dbReference type="InterPro" id="IPR011990">
    <property type="entry name" value="TPR-like_helical_dom_sf"/>
</dbReference>
<dbReference type="Gene3D" id="1.10.10.10">
    <property type="entry name" value="Winged helix-like DNA-binding domain superfamily/Winged helix DNA-binding domain"/>
    <property type="match status" value="1"/>
</dbReference>
<comment type="caution">
    <text evidence="7">The sequence shown here is derived from an EMBL/GenBank/DDBJ whole genome shotgun (WGS) entry which is preliminary data.</text>
</comment>
<dbReference type="SMART" id="SM00862">
    <property type="entry name" value="Trans_reg_C"/>
    <property type="match status" value="1"/>
</dbReference>
<feature type="domain" description="OmpR/PhoB-type" evidence="6">
    <location>
        <begin position="1"/>
        <end position="89"/>
    </location>
</feature>
<protein>
    <submittedName>
        <fullName evidence="7">BTAD domain-containing putative transcriptional regulator</fullName>
    </submittedName>
</protein>
<evidence type="ECO:0000256" key="2">
    <source>
        <dbReference type="ARBA" id="ARBA00023015"/>
    </source>
</evidence>
<dbReference type="CDD" id="cd15831">
    <property type="entry name" value="BTAD"/>
    <property type="match status" value="1"/>
</dbReference>
<organism evidence="7 8">
    <name type="scientific">Saccharopolyspora mangrovi</name>
    <dbReference type="NCBI Taxonomy" id="3082379"/>
    <lineage>
        <taxon>Bacteria</taxon>
        <taxon>Bacillati</taxon>
        <taxon>Actinomycetota</taxon>
        <taxon>Actinomycetes</taxon>
        <taxon>Pseudonocardiales</taxon>
        <taxon>Pseudonocardiaceae</taxon>
        <taxon>Saccharopolyspora</taxon>
    </lineage>
</organism>
<dbReference type="InterPro" id="IPR036388">
    <property type="entry name" value="WH-like_DNA-bd_sf"/>
</dbReference>
<dbReference type="SUPFAM" id="SSF52540">
    <property type="entry name" value="P-loop containing nucleoside triphosphate hydrolases"/>
    <property type="match status" value="1"/>
</dbReference>
<keyword evidence="2" id="KW-0805">Transcription regulation</keyword>
<dbReference type="SMART" id="SM01043">
    <property type="entry name" value="BTAD"/>
    <property type="match status" value="1"/>
</dbReference>
<proteinExistence type="inferred from homology"/>
<evidence type="ECO:0000256" key="5">
    <source>
        <dbReference type="PROSITE-ProRule" id="PRU01091"/>
    </source>
</evidence>
<dbReference type="InterPro" id="IPR027417">
    <property type="entry name" value="P-loop_NTPase"/>
</dbReference>
<reference evidence="7 8" key="1">
    <citation type="submission" date="2023-10" db="EMBL/GenBank/DDBJ databases">
        <title>Saccharopolyspora sp. nov., isolated from mangrove soil.</title>
        <authorList>
            <person name="Lu Y."/>
            <person name="Liu W."/>
        </authorList>
    </citation>
    <scope>NUCLEOTIDE SEQUENCE [LARGE SCALE GENOMIC DNA]</scope>
    <source>
        <strain evidence="7 8">S2-29</strain>
    </source>
</reference>
<dbReference type="SMART" id="SM00028">
    <property type="entry name" value="TPR"/>
    <property type="match status" value="8"/>
</dbReference>
<dbReference type="PANTHER" id="PTHR35807">
    <property type="entry name" value="TRANSCRIPTIONAL REGULATOR REDD-RELATED"/>
    <property type="match status" value="1"/>
</dbReference>
<dbReference type="Gene3D" id="1.25.40.10">
    <property type="entry name" value="Tetratricopeptide repeat domain"/>
    <property type="match status" value="3"/>
</dbReference>
<dbReference type="SUPFAM" id="SSF46894">
    <property type="entry name" value="C-terminal effector domain of the bipartite response regulators"/>
    <property type="match status" value="1"/>
</dbReference>
<dbReference type="SUPFAM" id="SSF48452">
    <property type="entry name" value="TPR-like"/>
    <property type="match status" value="3"/>
</dbReference>
<dbReference type="Pfam" id="PF03704">
    <property type="entry name" value="BTAD"/>
    <property type="match status" value="1"/>
</dbReference>
<comment type="similarity">
    <text evidence="1">Belongs to the AfsR/DnrI/RedD regulatory family.</text>
</comment>
<evidence type="ECO:0000256" key="4">
    <source>
        <dbReference type="ARBA" id="ARBA00023163"/>
    </source>
</evidence>
<dbReference type="EMBL" id="JAWLNX010000031">
    <property type="protein sequence ID" value="MEB3371692.1"/>
    <property type="molecule type" value="Genomic_DNA"/>
</dbReference>
<evidence type="ECO:0000256" key="3">
    <source>
        <dbReference type="ARBA" id="ARBA00023125"/>
    </source>
</evidence>
<evidence type="ECO:0000313" key="7">
    <source>
        <dbReference type="EMBL" id="MEB3371692.1"/>
    </source>
</evidence>
<dbReference type="Pfam" id="PF13424">
    <property type="entry name" value="TPR_12"/>
    <property type="match status" value="3"/>
</dbReference>
<evidence type="ECO:0000256" key="1">
    <source>
        <dbReference type="ARBA" id="ARBA00005820"/>
    </source>
</evidence>
<dbReference type="Pfam" id="PF00931">
    <property type="entry name" value="NB-ARC"/>
    <property type="match status" value="1"/>
</dbReference>
<dbReference type="InterPro" id="IPR051677">
    <property type="entry name" value="AfsR-DnrI-RedD_regulator"/>
</dbReference>
<dbReference type="Pfam" id="PF00486">
    <property type="entry name" value="Trans_reg_C"/>
    <property type="match status" value="1"/>
</dbReference>
<dbReference type="InterPro" id="IPR016032">
    <property type="entry name" value="Sig_transdc_resp-reg_C-effctor"/>
</dbReference>
<dbReference type="InterPro" id="IPR019734">
    <property type="entry name" value="TPR_rpt"/>
</dbReference>
<evidence type="ECO:0000313" key="8">
    <source>
        <dbReference type="Proteomes" id="UP001327093"/>
    </source>
</evidence>